<evidence type="ECO:0000256" key="1">
    <source>
        <dbReference type="SAM" id="SignalP"/>
    </source>
</evidence>
<name>A0A0S4WZ57_RALSL</name>
<dbReference type="InterPro" id="IPR031325">
    <property type="entry name" value="RHS_repeat"/>
</dbReference>
<feature type="chain" id="PRO_5006629551" evidence="1">
    <location>
        <begin position="27"/>
        <end position="870"/>
    </location>
</feature>
<evidence type="ECO:0000313" key="2">
    <source>
        <dbReference type="EMBL" id="CUV56750.1"/>
    </source>
</evidence>
<sequence length="870" mass="94531">MKLTKNNLGLALLISAAVLDQQQAHAQQKRRVTVLPVTTASLTSGPSGIFDTPQAAFEAYKAYLQEACSSSPRYWCEVTNFHRSNIQPFYWGLSYHWLNRLVMTYSGKPYKDVTGGSPVVEYHFCPDGWKTEDNLKSGTGTPTDPRYFEPYCYQDIPVQQCPEGSCHGQGEPIFPEDGTYRQSDLDYVDPRGVLSFERYYNSSQRNMGSTLSRSVLASDPKPFVNNRGGLGYTGTLSVSSGVKTTLVRTFHYINIAGVTGTQTTDQSGVHTANQIQVARPGGLFYDYKWDGTTATAVSPSTHDILRFTPPPSDAGSSSTASTVGGQWTLRRAINDETERYDANGVLQQIQYRNGQTKTLTYSDASTPTNIAPGPGYLIGIKDAFGKALSLRYDSYGRLATLTDPAGQAVTYGYELAQPRWNCTSADCFRIKTVTYQDGKTKTYHWDEADYNPNATTQRNLLTGVTDENSQRYSTIRYDSKGQAMSTELAGGVFRYTFSNLQPRTSVTVTDPLGTARTFNFVNAAGLTQLSSLTGAACDDCGPASATYDSKGNVASQTDFNGTVTCFGYDLTRNLETARVEGLPAGTACPSSLDGYTVPAGARKTTTQWHPVWRQPVKVAQPKQTTTYTFNGDGSQYCAPTSAKVDDTPIGVVCSQTEQPTEDSTGQQGFSATATGMARTTQWTYDDDGQVLTVKGSRADVNDQVSFSYRKADDTATPPQFRRGDLARVVDALGHVTTFDQTDLNGRPLQMTDANGVVTTFTYAPRGWLTSQTVTPAGGPGQVTGYTYDSVGQLIKVTQPDGSSIGFTYDGAHRLTGVSDSQGNSISYTLDAIGNRTQEQAKDSSGTLSRQITRVIDSLNRLQKVTVGTTQ</sequence>
<proteinExistence type="predicted"/>
<protein>
    <submittedName>
        <fullName evidence="2">Putative rhs-related protein (Modular protein)</fullName>
    </submittedName>
</protein>
<dbReference type="PANTHER" id="PTHR32305:SF15">
    <property type="entry name" value="PROTEIN RHSA-RELATED"/>
    <property type="match status" value="1"/>
</dbReference>
<gene>
    <name evidence="2" type="ORF">RUN215_v1_960049</name>
</gene>
<accession>A0A0S4WZ57</accession>
<dbReference type="EMBL" id="LN899820">
    <property type="protein sequence ID" value="CUV56750.1"/>
    <property type="molecule type" value="Genomic_DNA"/>
</dbReference>
<organism evidence="2">
    <name type="scientific">Ralstonia solanacearum</name>
    <name type="common">Pseudomonas solanacearum</name>
    <dbReference type="NCBI Taxonomy" id="305"/>
    <lineage>
        <taxon>Bacteria</taxon>
        <taxon>Pseudomonadati</taxon>
        <taxon>Pseudomonadota</taxon>
        <taxon>Betaproteobacteria</taxon>
        <taxon>Burkholderiales</taxon>
        <taxon>Burkholderiaceae</taxon>
        <taxon>Ralstonia</taxon>
        <taxon>Ralstonia solanacearum species complex</taxon>
    </lineage>
</organism>
<dbReference type="Gene3D" id="2.180.10.10">
    <property type="entry name" value="RHS repeat-associated core"/>
    <property type="match status" value="2"/>
</dbReference>
<reference evidence="2" key="1">
    <citation type="submission" date="2015-10" db="EMBL/GenBank/DDBJ databases">
        <authorList>
            <person name="Gilbert D.G."/>
        </authorList>
    </citation>
    <scope>NUCLEOTIDE SEQUENCE</scope>
    <source>
        <strain evidence="2">Phyl III-seqv23</strain>
    </source>
</reference>
<dbReference type="InterPro" id="IPR006530">
    <property type="entry name" value="YD"/>
</dbReference>
<feature type="signal peptide" evidence="1">
    <location>
        <begin position="1"/>
        <end position="26"/>
    </location>
</feature>
<keyword evidence="1" id="KW-0732">Signal</keyword>
<dbReference type="PANTHER" id="PTHR32305">
    <property type="match status" value="1"/>
</dbReference>
<dbReference type="Pfam" id="PF05593">
    <property type="entry name" value="RHS_repeat"/>
    <property type="match status" value="3"/>
</dbReference>
<dbReference type="InterPro" id="IPR050708">
    <property type="entry name" value="T6SS_VgrG/RHS"/>
</dbReference>
<dbReference type="NCBIfam" id="TIGR01643">
    <property type="entry name" value="YD_repeat_2x"/>
    <property type="match status" value="2"/>
</dbReference>
<dbReference type="AlphaFoldDB" id="A0A0S4WZ57"/>